<reference evidence="1 2" key="1">
    <citation type="submission" date="2016-10" db="EMBL/GenBank/DDBJ databases">
        <authorList>
            <person name="de Groot N.N."/>
        </authorList>
    </citation>
    <scope>NUCLEOTIDE SEQUENCE [LARGE SCALE GENOMIC DNA]</scope>
    <source>
        <strain evidence="1 2">DSM 13305</strain>
    </source>
</reference>
<dbReference type="EMBL" id="FODY01000011">
    <property type="protein sequence ID" value="SEP13737.1"/>
    <property type="molecule type" value="Genomic_DNA"/>
</dbReference>
<dbReference type="Proteomes" id="UP000198847">
    <property type="component" value="Unassembled WGS sequence"/>
</dbReference>
<proteinExistence type="predicted"/>
<dbReference type="OrthoDB" id="9864033at2"/>
<gene>
    <name evidence="1" type="ORF">SAMN04490178_11143</name>
</gene>
<evidence type="ECO:0000313" key="2">
    <source>
        <dbReference type="Proteomes" id="UP000198847"/>
    </source>
</evidence>
<dbReference type="RefSeq" id="WP_091746783.1">
    <property type="nucleotide sequence ID" value="NZ_FODY01000011.1"/>
</dbReference>
<accession>A0A1H8VEU8</accession>
<name>A0A1H8VEU8_9FIRM</name>
<sequence>MYKEKHSPAWTPQAALVSNAVFCVYLSSRISRLYRLAGYSGSAFFAPPTGLSGLLFPAEREVAYAQAC</sequence>
<dbReference type="AlphaFoldDB" id="A0A1H8VEU8"/>
<protein>
    <submittedName>
        <fullName evidence="1">Uncharacterized protein</fullName>
    </submittedName>
</protein>
<organism evidence="1 2">
    <name type="scientific">Propionispora vibrioides</name>
    <dbReference type="NCBI Taxonomy" id="112903"/>
    <lineage>
        <taxon>Bacteria</taxon>
        <taxon>Bacillati</taxon>
        <taxon>Bacillota</taxon>
        <taxon>Negativicutes</taxon>
        <taxon>Selenomonadales</taxon>
        <taxon>Sporomusaceae</taxon>
        <taxon>Propionispora</taxon>
    </lineage>
</organism>
<keyword evidence="2" id="KW-1185">Reference proteome</keyword>
<evidence type="ECO:0000313" key="1">
    <source>
        <dbReference type="EMBL" id="SEP13737.1"/>
    </source>
</evidence>